<dbReference type="EMBL" id="HACG01005216">
    <property type="protein sequence ID" value="CEK52081.1"/>
    <property type="molecule type" value="Transcribed_RNA"/>
</dbReference>
<dbReference type="SUPFAM" id="SSF103481">
    <property type="entry name" value="Multidrug resistance efflux transporter EmrE"/>
    <property type="match status" value="1"/>
</dbReference>
<organism evidence="3">
    <name type="scientific">Arion vulgaris</name>
    <dbReference type="NCBI Taxonomy" id="1028688"/>
    <lineage>
        <taxon>Eukaryota</taxon>
        <taxon>Metazoa</taxon>
        <taxon>Spiralia</taxon>
        <taxon>Lophotrochozoa</taxon>
        <taxon>Mollusca</taxon>
        <taxon>Gastropoda</taxon>
        <taxon>Heterobranchia</taxon>
        <taxon>Euthyneura</taxon>
        <taxon>Panpulmonata</taxon>
        <taxon>Eupulmonata</taxon>
        <taxon>Stylommatophora</taxon>
        <taxon>Helicina</taxon>
        <taxon>Arionoidea</taxon>
        <taxon>Arionidae</taxon>
        <taxon>Arion</taxon>
    </lineage>
</organism>
<sequence length="161" mass="17244">MGIQGFACAVQAGVCAALATVCGKLALTSTVTSQIVEDICLYANNTFGFALPVLIKDELTLGSQLVAVAGIIFFNALMWLLFTKSMHMCTSTLEATACTTSSNFFFTAVFGKVLFREQLGILWCIGSLLMVLGLAVLHRSSSVEKSLSQSQNEQIQTKKTS</sequence>
<proteinExistence type="predicted"/>
<dbReference type="PANTHER" id="PTHR31965">
    <property type="entry name" value="TRANSMEMBRANE PROTEIN 42"/>
    <property type="match status" value="1"/>
</dbReference>
<dbReference type="AlphaFoldDB" id="A0A0B6Y8D3"/>
<gene>
    <name evidence="3" type="primary">ORF15429</name>
</gene>
<feature type="signal peptide" evidence="2">
    <location>
        <begin position="1"/>
        <end position="17"/>
    </location>
</feature>
<feature type="chain" id="PRO_5002110490" description="EamA domain-containing protein" evidence="2">
    <location>
        <begin position="18"/>
        <end position="161"/>
    </location>
</feature>
<feature type="transmembrane region" description="Helical" evidence="1">
    <location>
        <begin position="61"/>
        <end position="81"/>
    </location>
</feature>
<evidence type="ECO:0000256" key="1">
    <source>
        <dbReference type="SAM" id="Phobius"/>
    </source>
</evidence>
<reference evidence="3" key="1">
    <citation type="submission" date="2014-12" db="EMBL/GenBank/DDBJ databases">
        <title>Insight into the proteome of Arion vulgaris.</title>
        <authorList>
            <person name="Aradska J."/>
            <person name="Bulat T."/>
            <person name="Smidak R."/>
            <person name="Sarate P."/>
            <person name="Gangsoo J."/>
            <person name="Sialana F."/>
            <person name="Bilban M."/>
            <person name="Lubec G."/>
        </authorList>
    </citation>
    <scope>NUCLEOTIDE SEQUENCE</scope>
    <source>
        <tissue evidence="3">Skin</tissue>
    </source>
</reference>
<dbReference type="InterPro" id="IPR039632">
    <property type="entry name" value="TMEM42"/>
</dbReference>
<protein>
    <recommendedName>
        <fullName evidence="4">EamA domain-containing protein</fullName>
    </recommendedName>
</protein>
<feature type="transmembrane region" description="Helical" evidence="1">
    <location>
        <begin position="120"/>
        <end position="137"/>
    </location>
</feature>
<dbReference type="PANTHER" id="PTHR31965:SF1">
    <property type="entry name" value="TRANSMEMBRANE PROTEIN 42"/>
    <property type="match status" value="1"/>
</dbReference>
<keyword evidence="1" id="KW-1133">Transmembrane helix</keyword>
<keyword evidence="2" id="KW-0732">Signal</keyword>
<evidence type="ECO:0000313" key="3">
    <source>
        <dbReference type="EMBL" id="CEK52081.1"/>
    </source>
</evidence>
<name>A0A0B6Y8D3_9EUPU</name>
<dbReference type="InterPro" id="IPR037185">
    <property type="entry name" value="EmrE-like"/>
</dbReference>
<evidence type="ECO:0000256" key="2">
    <source>
        <dbReference type="SAM" id="SignalP"/>
    </source>
</evidence>
<evidence type="ECO:0008006" key="4">
    <source>
        <dbReference type="Google" id="ProtNLM"/>
    </source>
</evidence>
<accession>A0A0B6Y8D3</accession>
<keyword evidence="1" id="KW-0812">Transmembrane</keyword>
<keyword evidence="1" id="KW-0472">Membrane</keyword>